<dbReference type="Proteomes" id="UP000094336">
    <property type="component" value="Unassembled WGS sequence"/>
</dbReference>
<dbReference type="AlphaFoldDB" id="A0A1E3QLX1"/>
<dbReference type="GeneID" id="30147177"/>
<gene>
    <name evidence="2" type="ORF">BABINDRAFT_162382</name>
</gene>
<name>A0A1E3QLX1_9ASCO</name>
<organism evidence="2 3">
    <name type="scientific">Babjeviella inositovora NRRL Y-12698</name>
    <dbReference type="NCBI Taxonomy" id="984486"/>
    <lineage>
        <taxon>Eukaryota</taxon>
        <taxon>Fungi</taxon>
        <taxon>Dikarya</taxon>
        <taxon>Ascomycota</taxon>
        <taxon>Saccharomycotina</taxon>
        <taxon>Pichiomycetes</taxon>
        <taxon>Serinales incertae sedis</taxon>
        <taxon>Babjeviella</taxon>
    </lineage>
</organism>
<dbReference type="RefSeq" id="XP_018984009.1">
    <property type="nucleotide sequence ID" value="XM_019129324.1"/>
</dbReference>
<evidence type="ECO:0000313" key="3">
    <source>
        <dbReference type="Proteomes" id="UP000094336"/>
    </source>
</evidence>
<evidence type="ECO:0000256" key="1">
    <source>
        <dbReference type="SAM" id="MobiDB-lite"/>
    </source>
</evidence>
<accession>A0A1E3QLX1</accession>
<reference evidence="3" key="1">
    <citation type="submission" date="2016-05" db="EMBL/GenBank/DDBJ databases">
        <title>Comparative genomics of biotechnologically important yeasts.</title>
        <authorList>
            <consortium name="DOE Joint Genome Institute"/>
            <person name="Riley R."/>
            <person name="Haridas S."/>
            <person name="Wolfe K.H."/>
            <person name="Lopes M.R."/>
            <person name="Hittinger C.T."/>
            <person name="Goker M."/>
            <person name="Salamov A."/>
            <person name="Wisecaver J."/>
            <person name="Long T.M."/>
            <person name="Aerts A.L."/>
            <person name="Barry K."/>
            <person name="Choi C."/>
            <person name="Clum A."/>
            <person name="Coughlan A.Y."/>
            <person name="Deshpande S."/>
            <person name="Douglass A.P."/>
            <person name="Hanson S.J."/>
            <person name="Klenk H.-P."/>
            <person name="Labutti K."/>
            <person name="Lapidus A."/>
            <person name="Lindquist E."/>
            <person name="Lipzen A."/>
            <person name="Meier-Kolthoff J.P."/>
            <person name="Ohm R.A."/>
            <person name="Otillar R.P."/>
            <person name="Pangilinan J."/>
            <person name="Peng Y."/>
            <person name="Rokas A."/>
            <person name="Rosa C.A."/>
            <person name="Scheuner C."/>
            <person name="Sibirny A.A."/>
            <person name="Slot J.C."/>
            <person name="Stielow J.B."/>
            <person name="Sun H."/>
            <person name="Kurtzman C.P."/>
            <person name="Blackwell M."/>
            <person name="Grigoriev I.V."/>
            <person name="Jeffries T.W."/>
        </authorList>
    </citation>
    <scope>NUCLEOTIDE SEQUENCE [LARGE SCALE GENOMIC DNA]</scope>
    <source>
        <strain evidence="3">NRRL Y-12698</strain>
    </source>
</reference>
<feature type="compositionally biased region" description="Polar residues" evidence="1">
    <location>
        <begin position="1"/>
        <end position="17"/>
    </location>
</feature>
<sequence>MLKQENPSLELASSATLAQMPRRSRMPRHVAYNPRSDLSHKSLIDTLNQVDSP</sequence>
<feature type="region of interest" description="Disordered" evidence="1">
    <location>
        <begin position="1"/>
        <end position="53"/>
    </location>
</feature>
<keyword evidence="3" id="KW-1185">Reference proteome</keyword>
<proteinExistence type="predicted"/>
<dbReference type="EMBL" id="KV454434">
    <property type="protein sequence ID" value="ODQ78681.1"/>
    <property type="molecule type" value="Genomic_DNA"/>
</dbReference>
<evidence type="ECO:0000313" key="2">
    <source>
        <dbReference type="EMBL" id="ODQ78681.1"/>
    </source>
</evidence>
<protein>
    <submittedName>
        <fullName evidence="2">Uncharacterized protein</fullName>
    </submittedName>
</protein>